<reference evidence="5 6" key="1">
    <citation type="journal article" date="2020" name="Phytopathology">
        <title>Genome Sequence Resources of Colletotrichum truncatum, C. plurivorum, C. musicola, and C. sojae: Four Species Pathogenic to Soybean (Glycine max).</title>
        <authorList>
            <person name="Rogerio F."/>
            <person name="Boufleur T.R."/>
            <person name="Ciampi-Guillardi M."/>
            <person name="Sukno S.A."/>
            <person name="Thon M.R."/>
            <person name="Massola Junior N.S."/>
            <person name="Baroncelli R."/>
        </authorList>
    </citation>
    <scope>NUCLEOTIDE SEQUENCE [LARGE SCALE GENOMIC DNA]</scope>
    <source>
        <strain evidence="5 6">LFN0009</strain>
    </source>
</reference>
<dbReference type="GO" id="GO:0008270">
    <property type="term" value="F:zinc ion binding"/>
    <property type="evidence" value="ECO:0007669"/>
    <property type="project" value="UniProtKB-KW"/>
</dbReference>
<dbReference type="AlphaFoldDB" id="A0A8H6JNK9"/>
<organism evidence="5 6">
    <name type="scientific">Colletotrichum sojae</name>
    <dbReference type="NCBI Taxonomy" id="2175907"/>
    <lineage>
        <taxon>Eukaryota</taxon>
        <taxon>Fungi</taxon>
        <taxon>Dikarya</taxon>
        <taxon>Ascomycota</taxon>
        <taxon>Pezizomycotina</taxon>
        <taxon>Sordariomycetes</taxon>
        <taxon>Hypocreomycetidae</taxon>
        <taxon>Glomerellales</taxon>
        <taxon>Glomerellaceae</taxon>
        <taxon>Colletotrichum</taxon>
        <taxon>Colletotrichum orchidearum species complex</taxon>
    </lineage>
</organism>
<evidence type="ECO:0000256" key="1">
    <source>
        <dbReference type="ARBA" id="ARBA00022723"/>
    </source>
</evidence>
<dbReference type="Proteomes" id="UP000652219">
    <property type="component" value="Unassembled WGS sequence"/>
</dbReference>
<keyword evidence="1" id="KW-0479">Metal-binding</keyword>
<evidence type="ECO:0000256" key="3">
    <source>
        <dbReference type="ARBA" id="ARBA00022833"/>
    </source>
</evidence>
<comment type="caution">
    <text evidence="5">The sequence shown here is derived from an EMBL/GenBank/DDBJ whole genome shotgun (WGS) entry which is preliminary data.</text>
</comment>
<evidence type="ECO:0000256" key="2">
    <source>
        <dbReference type="ARBA" id="ARBA00022771"/>
    </source>
</evidence>
<gene>
    <name evidence="5" type="ORF">CSOJ01_03196</name>
</gene>
<evidence type="ECO:0000259" key="4">
    <source>
        <dbReference type="SMART" id="SM01328"/>
    </source>
</evidence>
<feature type="domain" description="3CxxC-type" evidence="4">
    <location>
        <begin position="53"/>
        <end position="152"/>
    </location>
</feature>
<dbReference type="SMART" id="SM01328">
    <property type="entry name" value="zf-3CxxC"/>
    <property type="match status" value="1"/>
</dbReference>
<evidence type="ECO:0000313" key="6">
    <source>
        <dbReference type="Proteomes" id="UP000652219"/>
    </source>
</evidence>
<name>A0A8H6JNK9_9PEZI</name>
<proteinExistence type="predicted"/>
<keyword evidence="3" id="KW-0862">Zinc</keyword>
<protein>
    <recommendedName>
        <fullName evidence="4">3CxxC-type domain-containing protein</fullName>
    </recommendedName>
</protein>
<accession>A0A8H6JNK9</accession>
<dbReference type="EMBL" id="WIGN01000030">
    <property type="protein sequence ID" value="KAF6816133.1"/>
    <property type="molecule type" value="Genomic_DNA"/>
</dbReference>
<dbReference type="Pfam" id="PF13695">
    <property type="entry name" value="Zn_ribbon_3CxxC"/>
    <property type="match status" value="1"/>
</dbReference>
<keyword evidence="2" id="KW-0863">Zinc-finger</keyword>
<dbReference type="InterPro" id="IPR027377">
    <property type="entry name" value="ZAR1/RTP1-5-like_Znf-3CxxC"/>
</dbReference>
<evidence type="ECO:0000313" key="5">
    <source>
        <dbReference type="EMBL" id="KAF6816133.1"/>
    </source>
</evidence>
<sequence length="168" mass="19445">MPKPQFSMGQSKPTSMFPWLHEQVAEAVEDVLPSTWFNKAHRDETYNKQYSTNIMGTFQCVNESCSKDRWSSKTVAILIRGYSNNGYNAIVFNQRCKSCNSLGKLTIDTDSYVERVAYRLKKWAGAAMEVRHHNEKRGPPHERELCEGCKQGYCQKQFGLVSLRYDRF</sequence>
<keyword evidence="6" id="KW-1185">Reference proteome</keyword>